<dbReference type="Proteomes" id="UP000627369">
    <property type="component" value="Unassembled WGS sequence"/>
</dbReference>
<organism evidence="1 2">
    <name type="scientific">Promicromonospora soli</name>
    <dbReference type="NCBI Taxonomy" id="2035533"/>
    <lineage>
        <taxon>Bacteria</taxon>
        <taxon>Bacillati</taxon>
        <taxon>Actinomycetota</taxon>
        <taxon>Actinomycetes</taxon>
        <taxon>Micrococcales</taxon>
        <taxon>Promicromonosporaceae</taxon>
        <taxon>Promicromonospora</taxon>
    </lineage>
</organism>
<sequence>MTAMTSAIDGGPGLHIDPATLLPVLEDEGAFRAAAATDRALEVLVALWSGDPDRAAVLLAPLIGADPTSWRLQALAADVIRPVGRDRVRDAGGLRCPRGRRWRALAVFRPCEQELRRKRLAPSVWASVRDTGRQQCLPR</sequence>
<reference evidence="1" key="1">
    <citation type="journal article" date="2014" name="Int. J. Syst. Evol. Microbiol.">
        <title>Complete genome sequence of Corynebacterium casei LMG S-19264T (=DSM 44701T), isolated from a smear-ripened cheese.</title>
        <authorList>
            <consortium name="US DOE Joint Genome Institute (JGI-PGF)"/>
            <person name="Walter F."/>
            <person name="Albersmeier A."/>
            <person name="Kalinowski J."/>
            <person name="Ruckert C."/>
        </authorList>
    </citation>
    <scope>NUCLEOTIDE SEQUENCE</scope>
    <source>
        <strain evidence="1">CGMCC 4.7398</strain>
    </source>
</reference>
<evidence type="ECO:0000313" key="1">
    <source>
        <dbReference type="EMBL" id="GHH77270.1"/>
    </source>
</evidence>
<keyword evidence="2" id="KW-1185">Reference proteome</keyword>
<evidence type="ECO:0000313" key="2">
    <source>
        <dbReference type="Proteomes" id="UP000627369"/>
    </source>
</evidence>
<comment type="caution">
    <text evidence="1">The sequence shown here is derived from an EMBL/GenBank/DDBJ whole genome shotgun (WGS) entry which is preliminary data.</text>
</comment>
<protein>
    <submittedName>
        <fullName evidence="1">Uncharacterized protein</fullName>
    </submittedName>
</protein>
<reference evidence="1" key="2">
    <citation type="submission" date="2020-09" db="EMBL/GenBank/DDBJ databases">
        <authorList>
            <person name="Sun Q."/>
            <person name="Zhou Y."/>
        </authorList>
    </citation>
    <scope>NUCLEOTIDE SEQUENCE</scope>
    <source>
        <strain evidence="1">CGMCC 4.7398</strain>
    </source>
</reference>
<accession>A0A919G3B6</accession>
<dbReference type="AlphaFoldDB" id="A0A919G3B6"/>
<proteinExistence type="predicted"/>
<name>A0A919G3B6_9MICO</name>
<dbReference type="EMBL" id="BNAS01000006">
    <property type="protein sequence ID" value="GHH77270.1"/>
    <property type="molecule type" value="Genomic_DNA"/>
</dbReference>
<gene>
    <name evidence="1" type="ORF">GCM10017772_37830</name>
</gene>